<feature type="transmembrane region" description="Helical" evidence="2">
    <location>
        <begin position="9"/>
        <end position="32"/>
    </location>
</feature>
<evidence type="ECO:0000259" key="3">
    <source>
        <dbReference type="Pfam" id="PF13548"/>
    </source>
</evidence>
<reference evidence="4" key="1">
    <citation type="submission" date="2023-08" db="EMBL/GenBank/DDBJ databases">
        <authorList>
            <person name="Audoor S."/>
            <person name="Bilcke G."/>
        </authorList>
    </citation>
    <scope>NUCLEOTIDE SEQUENCE</scope>
</reference>
<feature type="domain" description="DUF4126" evidence="3">
    <location>
        <begin position="14"/>
        <end position="112"/>
    </location>
</feature>
<proteinExistence type="predicted"/>
<evidence type="ECO:0000313" key="4">
    <source>
        <dbReference type="EMBL" id="CAJ1930476.1"/>
    </source>
</evidence>
<dbReference type="Pfam" id="PF13548">
    <property type="entry name" value="DUF4126"/>
    <property type="match status" value="1"/>
</dbReference>
<feature type="transmembrane region" description="Helical" evidence="2">
    <location>
        <begin position="174"/>
        <end position="193"/>
    </location>
</feature>
<keyword evidence="2" id="KW-1133">Transmembrane helix</keyword>
<comment type="caution">
    <text evidence="4">The sequence shown here is derived from an EMBL/GenBank/DDBJ whole genome shotgun (WGS) entry which is preliminary data.</text>
</comment>
<evidence type="ECO:0000256" key="1">
    <source>
        <dbReference type="SAM" id="MobiDB-lite"/>
    </source>
</evidence>
<dbReference type="AlphaFoldDB" id="A0AAD2CD70"/>
<feature type="compositionally biased region" description="Low complexity" evidence="1">
    <location>
        <begin position="235"/>
        <end position="247"/>
    </location>
</feature>
<evidence type="ECO:0000313" key="5">
    <source>
        <dbReference type="Proteomes" id="UP001295423"/>
    </source>
</evidence>
<feature type="region of interest" description="Disordered" evidence="1">
    <location>
        <begin position="225"/>
        <end position="274"/>
    </location>
</feature>
<organism evidence="4 5">
    <name type="scientific">Cylindrotheca closterium</name>
    <dbReference type="NCBI Taxonomy" id="2856"/>
    <lineage>
        <taxon>Eukaryota</taxon>
        <taxon>Sar</taxon>
        <taxon>Stramenopiles</taxon>
        <taxon>Ochrophyta</taxon>
        <taxon>Bacillariophyta</taxon>
        <taxon>Bacillariophyceae</taxon>
        <taxon>Bacillariophycidae</taxon>
        <taxon>Bacillariales</taxon>
        <taxon>Bacillariaceae</taxon>
        <taxon>Cylindrotheca</taxon>
    </lineage>
</organism>
<dbReference type="EMBL" id="CAKOGP040000113">
    <property type="protein sequence ID" value="CAJ1930476.1"/>
    <property type="molecule type" value="Genomic_DNA"/>
</dbReference>
<keyword evidence="5" id="KW-1185">Reference proteome</keyword>
<dbReference type="Proteomes" id="UP001295423">
    <property type="component" value="Unassembled WGS sequence"/>
</dbReference>
<keyword evidence="2" id="KW-0812">Transmembrane</keyword>
<name>A0AAD2CD70_9STRA</name>
<gene>
    <name evidence="4" type="ORF">CYCCA115_LOCUS1953</name>
</gene>
<feature type="transmembrane region" description="Helical" evidence="2">
    <location>
        <begin position="52"/>
        <end position="78"/>
    </location>
</feature>
<keyword evidence="2" id="KW-0472">Membrane</keyword>
<feature type="transmembrane region" description="Helical" evidence="2">
    <location>
        <begin position="199"/>
        <end position="217"/>
    </location>
</feature>
<feature type="transmembrane region" description="Helical" evidence="2">
    <location>
        <begin position="85"/>
        <end position="105"/>
    </location>
</feature>
<protein>
    <recommendedName>
        <fullName evidence="3">DUF4126 domain-containing protein</fullName>
    </recommendedName>
</protein>
<dbReference type="InterPro" id="IPR025196">
    <property type="entry name" value="DUF4126"/>
</dbReference>
<dbReference type="PROSITE" id="PS51257">
    <property type="entry name" value="PROKAR_LIPOPROTEIN"/>
    <property type="match status" value="1"/>
</dbReference>
<evidence type="ECO:0000256" key="2">
    <source>
        <dbReference type="SAM" id="Phobius"/>
    </source>
</evidence>
<feature type="transmembrane region" description="Helical" evidence="2">
    <location>
        <begin position="143"/>
        <end position="162"/>
    </location>
</feature>
<sequence>MSEIFDKLVAYCISTVLSGSSGVTSFYTLFLMGCIERYDPDLLSMGDTMDKILASMPALIVLGFLAFLEFLAMCIPVVDELVDGCMTLVVPFISIISTLGTWGLYLPDELNEAAVIFNGDTGNNSTRMLEEETFGGDLKQGVGFAQIFALVTGVCVALAVHLIKMLVRLFGEGWLTNILAVLEIIIVTFSIIVVVFIQYVAILFAACLLASMLWYFTKGRREAAKKKKEQEEAKNQQQQQQRAVPEAVPEANQQEVIQEANPPPFNPEVKDAEA</sequence>
<accession>A0AAD2CD70</accession>